<dbReference type="AlphaFoldDB" id="A0A382FD13"/>
<dbReference type="EMBL" id="UINC01048946">
    <property type="protein sequence ID" value="SVB60103.1"/>
    <property type="molecule type" value="Genomic_DNA"/>
</dbReference>
<protein>
    <submittedName>
        <fullName evidence="1">Uncharacterized protein</fullName>
    </submittedName>
</protein>
<organism evidence="1">
    <name type="scientific">marine metagenome</name>
    <dbReference type="NCBI Taxonomy" id="408172"/>
    <lineage>
        <taxon>unclassified sequences</taxon>
        <taxon>metagenomes</taxon>
        <taxon>ecological metagenomes</taxon>
    </lineage>
</organism>
<proteinExistence type="predicted"/>
<name>A0A382FD13_9ZZZZ</name>
<reference evidence="1" key="1">
    <citation type="submission" date="2018-05" db="EMBL/GenBank/DDBJ databases">
        <authorList>
            <person name="Lanie J.A."/>
            <person name="Ng W.-L."/>
            <person name="Kazmierczak K.M."/>
            <person name="Andrzejewski T.M."/>
            <person name="Davidsen T.M."/>
            <person name="Wayne K.J."/>
            <person name="Tettelin H."/>
            <person name="Glass J.I."/>
            <person name="Rusch D."/>
            <person name="Podicherti R."/>
            <person name="Tsui H.-C.T."/>
            <person name="Winkler M.E."/>
        </authorList>
    </citation>
    <scope>NUCLEOTIDE SEQUENCE</scope>
</reference>
<gene>
    <name evidence="1" type="ORF">METZ01_LOCUS212957</name>
</gene>
<evidence type="ECO:0000313" key="1">
    <source>
        <dbReference type="EMBL" id="SVB60103.1"/>
    </source>
</evidence>
<accession>A0A382FD13</accession>
<sequence>MNRIMFAFLAVLFNLNLQPLDAAAQERTENILADFDTVLVNNLGRTWTIESVGTTDGITSIVTGLDELTEARYRVMVGLLCRDLSINPHVVSKLKEIVVLNKQENQGYVFEKLGSYQTILKNYGQKKKAAIMKNSRIFKKPE</sequence>